<feature type="active site" description="Glycyl thioester intermediate" evidence="6">
    <location>
        <position position="95"/>
    </location>
</feature>
<dbReference type="AlphaFoldDB" id="A0A0D3IZP9"/>
<dbReference type="Pfam" id="PF00179">
    <property type="entry name" value="UQ_con"/>
    <property type="match status" value="1"/>
</dbReference>
<evidence type="ECO:0000256" key="8">
    <source>
        <dbReference type="SAM" id="MobiDB-lite"/>
    </source>
</evidence>
<dbReference type="STRING" id="2903.R1E747"/>
<dbReference type="OMA" id="QPAKCGA"/>
<feature type="domain" description="UBC core" evidence="9">
    <location>
        <begin position="11"/>
        <end position="157"/>
    </location>
</feature>
<dbReference type="EC" id="2.3.2.23" evidence="1"/>
<keyword evidence="4 7" id="KW-0833">Ubl conjugation pathway</keyword>
<dbReference type="FunFam" id="3.10.110.10:FF:000031">
    <property type="entry name" value="Ubiquitin-conjugating enzyme E2 22"/>
    <property type="match status" value="1"/>
</dbReference>
<keyword evidence="3 7" id="KW-0547">Nucleotide-binding</keyword>
<dbReference type="PROSITE" id="PS00183">
    <property type="entry name" value="UBC_1"/>
    <property type="match status" value="1"/>
</dbReference>
<keyword evidence="2" id="KW-0808">Transferase</keyword>
<dbReference type="GO" id="GO:0005524">
    <property type="term" value="F:ATP binding"/>
    <property type="evidence" value="ECO:0007669"/>
    <property type="project" value="UniProtKB-UniRule"/>
</dbReference>
<feature type="compositionally biased region" description="Basic residues" evidence="8">
    <location>
        <begin position="193"/>
        <end position="202"/>
    </location>
</feature>
<comment type="similarity">
    <text evidence="7">Belongs to the ubiquitin-conjugating enzyme family.</text>
</comment>
<evidence type="ECO:0000259" key="9">
    <source>
        <dbReference type="PROSITE" id="PS50127"/>
    </source>
</evidence>
<dbReference type="eggNOG" id="KOG0423">
    <property type="taxonomic scope" value="Eukaryota"/>
</dbReference>
<evidence type="ECO:0000256" key="2">
    <source>
        <dbReference type="ARBA" id="ARBA00022679"/>
    </source>
</evidence>
<feature type="compositionally biased region" description="Basic and acidic residues" evidence="8">
    <location>
        <begin position="175"/>
        <end position="192"/>
    </location>
</feature>
<protein>
    <recommendedName>
        <fullName evidence="1">E2 ubiquitin-conjugating enzyme</fullName>
        <ecNumber evidence="1">2.3.2.23</ecNumber>
    </recommendedName>
</protein>
<dbReference type="InterPro" id="IPR000608">
    <property type="entry name" value="UBC"/>
</dbReference>
<dbReference type="Proteomes" id="UP000013827">
    <property type="component" value="Unassembled WGS sequence"/>
</dbReference>
<reference evidence="10" key="2">
    <citation type="submission" date="2024-10" db="UniProtKB">
        <authorList>
            <consortium name="EnsemblProtists"/>
        </authorList>
    </citation>
    <scope>IDENTIFICATION</scope>
</reference>
<evidence type="ECO:0000256" key="7">
    <source>
        <dbReference type="RuleBase" id="RU362109"/>
    </source>
</evidence>
<evidence type="ECO:0000256" key="5">
    <source>
        <dbReference type="ARBA" id="ARBA00022840"/>
    </source>
</evidence>
<organism evidence="10 11">
    <name type="scientific">Emiliania huxleyi (strain CCMP1516)</name>
    <dbReference type="NCBI Taxonomy" id="280463"/>
    <lineage>
        <taxon>Eukaryota</taxon>
        <taxon>Haptista</taxon>
        <taxon>Haptophyta</taxon>
        <taxon>Prymnesiophyceae</taxon>
        <taxon>Isochrysidales</taxon>
        <taxon>Noelaerhabdaceae</taxon>
        <taxon>Emiliania</taxon>
    </lineage>
</organism>
<feature type="compositionally biased region" description="Low complexity" evidence="8">
    <location>
        <begin position="161"/>
        <end position="170"/>
    </location>
</feature>
<reference evidence="11" key="1">
    <citation type="journal article" date="2013" name="Nature">
        <title>Pan genome of the phytoplankton Emiliania underpins its global distribution.</title>
        <authorList>
            <person name="Read B.A."/>
            <person name="Kegel J."/>
            <person name="Klute M.J."/>
            <person name="Kuo A."/>
            <person name="Lefebvre S.C."/>
            <person name="Maumus F."/>
            <person name="Mayer C."/>
            <person name="Miller J."/>
            <person name="Monier A."/>
            <person name="Salamov A."/>
            <person name="Young J."/>
            <person name="Aguilar M."/>
            <person name="Claverie J.M."/>
            <person name="Frickenhaus S."/>
            <person name="Gonzalez K."/>
            <person name="Herman E.K."/>
            <person name="Lin Y.C."/>
            <person name="Napier J."/>
            <person name="Ogata H."/>
            <person name="Sarno A.F."/>
            <person name="Shmutz J."/>
            <person name="Schroeder D."/>
            <person name="de Vargas C."/>
            <person name="Verret F."/>
            <person name="von Dassow P."/>
            <person name="Valentin K."/>
            <person name="Van de Peer Y."/>
            <person name="Wheeler G."/>
            <person name="Dacks J.B."/>
            <person name="Delwiche C.F."/>
            <person name="Dyhrman S.T."/>
            <person name="Glockner G."/>
            <person name="John U."/>
            <person name="Richards T."/>
            <person name="Worden A.Z."/>
            <person name="Zhang X."/>
            <person name="Grigoriev I.V."/>
            <person name="Allen A.E."/>
            <person name="Bidle K."/>
            <person name="Borodovsky M."/>
            <person name="Bowler C."/>
            <person name="Brownlee C."/>
            <person name="Cock J.M."/>
            <person name="Elias M."/>
            <person name="Gladyshev V.N."/>
            <person name="Groth M."/>
            <person name="Guda C."/>
            <person name="Hadaegh A."/>
            <person name="Iglesias-Rodriguez M.D."/>
            <person name="Jenkins J."/>
            <person name="Jones B.M."/>
            <person name="Lawson T."/>
            <person name="Leese F."/>
            <person name="Lindquist E."/>
            <person name="Lobanov A."/>
            <person name="Lomsadze A."/>
            <person name="Malik S.B."/>
            <person name="Marsh M.E."/>
            <person name="Mackinder L."/>
            <person name="Mock T."/>
            <person name="Mueller-Roeber B."/>
            <person name="Pagarete A."/>
            <person name="Parker M."/>
            <person name="Probert I."/>
            <person name="Quesneville H."/>
            <person name="Raines C."/>
            <person name="Rensing S.A."/>
            <person name="Riano-Pachon D.M."/>
            <person name="Richier S."/>
            <person name="Rokitta S."/>
            <person name="Shiraiwa Y."/>
            <person name="Soanes D.M."/>
            <person name="van der Giezen M."/>
            <person name="Wahlund T.M."/>
            <person name="Williams B."/>
            <person name="Wilson W."/>
            <person name="Wolfe G."/>
            <person name="Wurch L.L."/>
        </authorList>
    </citation>
    <scope>NUCLEOTIDE SEQUENCE</scope>
</reference>
<feature type="region of interest" description="Disordered" evidence="8">
    <location>
        <begin position="161"/>
        <end position="202"/>
    </location>
</feature>
<dbReference type="HOGENOM" id="CLU_030988_5_3_1"/>
<dbReference type="InterPro" id="IPR016135">
    <property type="entry name" value="UBQ-conjugating_enzyme/RWD"/>
</dbReference>
<evidence type="ECO:0000256" key="1">
    <source>
        <dbReference type="ARBA" id="ARBA00012486"/>
    </source>
</evidence>
<dbReference type="PROSITE" id="PS50127">
    <property type="entry name" value="UBC_2"/>
    <property type="match status" value="1"/>
</dbReference>
<dbReference type="SMART" id="SM00212">
    <property type="entry name" value="UBCc"/>
    <property type="match status" value="1"/>
</dbReference>
<dbReference type="GeneID" id="17262883"/>
<dbReference type="SUPFAM" id="SSF54495">
    <property type="entry name" value="UBC-like"/>
    <property type="match status" value="1"/>
</dbReference>
<dbReference type="RefSeq" id="XP_005769163.1">
    <property type="nucleotide sequence ID" value="XM_005769106.1"/>
</dbReference>
<dbReference type="InterPro" id="IPR050113">
    <property type="entry name" value="Ub_conjugating_enzyme"/>
</dbReference>
<evidence type="ECO:0000313" key="10">
    <source>
        <dbReference type="EnsemblProtists" id="EOD16734"/>
    </source>
</evidence>
<evidence type="ECO:0000256" key="4">
    <source>
        <dbReference type="ARBA" id="ARBA00022786"/>
    </source>
</evidence>
<dbReference type="Gene3D" id="3.10.110.10">
    <property type="entry name" value="Ubiquitin Conjugating Enzyme"/>
    <property type="match status" value="1"/>
</dbReference>
<dbReference type="CDD" id="cd23804">
    <property type="entry name" value="UBCc_UBE2S"/>
    <property type="match status" value="1"/>
</dbReference>
<keyword evidence="11" id="KW-1185">Reference proteome</keyword>
<dbReference type="KEGG" id="ehx:EMIHUDRAFT_370211"/>
<name>A0A0D3IZP9_EMIH1</name>
<dbReference type="PANTHER" id="PTHR24067">
    <property type="entry name" value="UBIQUITIN-CONJUGATING ENZYME E2"/>
    <property type="match status" value="1"/>
</dbReference>
<dbReference type="InterPro" id="IPR023313">
    <property type="entry name" value="UBQ-conjugating_AS"/>
</dbReference>
<evidence type="ECO:0000256" key="6">
    <source>
        <dbReference type="PROSITE-ProRule" id="PRU10133"/>
    </source>
</evidence>
<dbReference type="EnsemblProtists" id="EOD16734">
    <property type="protein sequence ID" value="EOD16734"/>
    <property type="gene ID" value="EMIHUDRAFT_370211"/>
</dbReference>
<sequence length="202" mass="22173">MSQSNENIAPSVVMAVAKELRKLTNEPLEGIKVLLNEEDITNIVADIAGPVATPFHSGTFKVKLVLPSDYPASPPKGYFLTKIYHPNISKAGEICVNTLKRDWKQDVGVGHVLQVVRCLLINPFPESALNEEAGKLFMEDYDQYFKKAAMMTEVHARVAGAAGAAGTSATGEGGPVEKRQKPIETKEAEKRRQEKKKSIKRL</sequence>
<accession>A0A0D3IZP9</accession>
<dbReference type="GO" id="GO:0061631">
    <property type="term" value="F:ubiquitin conjugating enzyme activity"/>
    <property type="evidence" value="ECO:0007669"/>
    <property type="project" value="UniProtKB-EC"/>
</dbReference>
<evidence type="ECO:0000313" key="11">
    <source>
        <dbReference type="Proteomes" id="UP000013827"/>
    </source>
</evidence>
<proteinExistence type="inferred from homology"/>
<evidence type="ECO:0000256" key="3">
    <source>
        <dbReference type="ARBA" id="ARBA00022741"/>
    </source>
</evidence>
<dbReference type="PaxDb" id="2903-EOD16734"/>
<keyword evidence="5 7" id="KW-0067">ATP-binding</keyword>